<proteinExistence type="predicted"/>
<evidence type="ECO:0000313" key="1">
    <source>
        <dbReference type="EMBL" id="XAN18738.1"/>
    </source>
</evidence>
<sequence length="96" mass="11313">MKVDRSTRINKRRIYRLFYHRFHGEFLWRSKEEQAWLDVASVGREFGSPDYERLQVLDLYAAGKMNREDAMRMLGVNSLQALQQQILAAGLNVPVR</sequence>
<reference evidence="1 2" key="1">
    <citation type="submission" date="2024-05" db="EMBL/GenBank/DDBJ databases">
        <title>Achromobacter denitrificans. BP1, complete genome.</title>
        <authorList>
            <person name="Zhang B."/>
        </authorList>
    </citation>
    <scope>NUCLEOTIDE SEQUENCE [LARGE SCALE GENOMIC DNA]</scope>
    <source>
        <strain evidence="1 2">BP1</strain>
    </source>
</reference>
<keyword evidence="2" id="KW-1185">Reference proteome</keyword>
<name>A0ABZ3G9H6_ACHDE</name>
<dbReference type="Proteomes" id="UP001446337">
    <property type="component" value="Chromosome"/>
</dbReference>
<protein>
    <submittedName>
        <fullName evidence="1">Uncharacterized protein</fullName>
    </submittedName>
</protein>
<evidence type="ECO:0000313" key="2">
    <source>
        <dbReference type="Proteomes" id="UP001446337"/>
    </source>
</evidence>
<dbReference type="EMBL" id="CP154792">
    <property type="protein sequence ID" value="XAN18738.1"/>
    <property type="molecule type" value="Genomic_DNA"/>
</dbReference>
<dbReference type="RefSeq" id="WP_123787469.1">
    <property type="nucleotide sequence ID" value="NZ_CP154792.1"/>
</dbReference>
<organism evidence="1 2">
    <name type="scientific">Achromobacter denitrificans</name>
    <name type="common">Alcaligenes denitrificans</name>
    <dbReference type="NCBI Taxonomy" id="32002"/>
    <lineage>
        <taxon>Bacteria</taxon>
        <taxon>Pseudomonadati</taxon>
        <taxon>Pseudomonadota</taxon>
        <taxon>Betaproteobacteria</taxon>
        <taxon>Burkholderiales</taxon>
        <taxon>Alcaligenaceae</taxon>
        <taxon>Achromobacter</taxon>
    </lineage>
</organism>
<accession>A0ABZ3G9H6</accession>
<gene>
    <name evidence="1" type="ORF">AAIK43_12015</name>
</gene>